<feature type="compositionally biased region" description="Pro residues" evidence="1">
    <location>
        <begin position="22"/>
        <end position="35"/>
    </location>
</feature>
<dbReference type="AlphaFoldDB" id="A0A1B9N9Q9"/>
<feature type="region of interest" description="Disordered" evidence="1">
    <location>
        <begin position="202"/>
        <end position="231"/>
    </location>
</feature>
<dbReference type="STRING" id="904291.A7J15_08625"/>
<feature type="compositionally biased region" description="Polar residues" evidence="1">
    <location>
        <begin position="1"/>
        <end position="20"/>
    </location>
</feature>
<reference evidence="2 3" key="1">
    <citation type="submission" date="2016-05" db="EMBL/GenBank/DDBJ databases">
        <authorList>
            <person name="Lavstsen T."/>
            <person name="Jespersen J.S."/>
        </authorList>
    </citation>
    <scope>NUCLEOTIDE SEQUENCE [LARGE SCALE GENOMIC DNA]</scope>
    <source>
        <strain evidence="2 3">YLB-01</strain>
    </source>
</reference>
<feature type="compositionally biased region" description="Low complexity" evidence="1">
    <location>
        <begin position="36"/>
        <end position="60"/>
    </location>
</feature>
<sequence length="396" mass="40543">MSGTTPELSGQDGQHNDQNGAPTPPVSMPPLPPLPWEQQPAAPQAAPAAPHDPYAARAAQGGSYDPYAARATPGTPHDPAAPQQPAPAASGQQPAAYGAPPTAPYGAQPPGQPAAQPTGQPAAPYGQQPGPYGTQPAYGAPQPAAYGSQPAPYGTQPYGAAAPPAKRKGMPTWAWWPIGVGAVVVLGADVAVVAVINLVMPDTETAGPGEDTGTSDTDTGDTGTGDTGAGSASADYPLTAVMDAPLELAFAVPGLEGWSVSDQDDFYTFAEHETDSCVFEAQTMDLYGADPAAADDAAATAADFPAYFEEIGMGTEIVDEQFTEVGSVALESSAGTIEFATFDSTLTWSDGSEYLERWYFRSLVDSGATMYAYLSCPAEDFTSATLGETIDALSID</sequence>
<dbReference type="EMBL" id="LXMD01000025">
    <property type="protein sequence ID" value="OCG73339.1"/>
    <property type="molecule type" value="Genomic_DNA"/>
</dbReference>
<name>A0A1B9N9Q9_9MICO</name>
<dbReference type="RefSeq" id="WP_067026970.1">
    <property type="nucleotide sequence ID" value="NZ_JRNY01000006.1"/>
</dbReference>
<feature type="region of interest" description="Disordered" evidence="1">
    <location>
        <begin position="1"/>
        <end position="151"/>
    </location>
</feature>
<feature type="compositionally biased region" description="Low complexity" evidence="1">
    <location>
        <begin position="211"/>
        <end position="221"/>
    </location>
</feature>
<keyword evidence="3" id="KW-1185">Reference proteome</keyword>
<proteinExistence type="predicted"/>
<evidence type="ECO:0000256" key="1">
    <source>
        <dbReference type="SAM" id="MobiDB-lite"/>
    </source>
</evidence>
<organism evidence="2 3">
    <name type="scientific">Microbacterium sediminis</name>
    <dbReference type="NCBI Taxonomy" id="904291"/>
    <lineage>
        <taxon>Bacteria</taxon>
        <taxon>Bacillati</taxon>
        <taxon>Actinomycetota</taxon>
        <taxon>Actinomycetes</taxon>
        <taxon>Micrococcales</taxon>
        <taxon>Microbacteriaceae</taxon>
        <taxon>Microbacterium</taxon>
    </lineage>
</organism>
<comment type="caution">
    <text evidence="2">The sequence shown here is derived from an EMBL/GenBank/DDBJ whole genome shotgun (WGS) entry which is preliminary data.</text>
</comment>
<dbReference type="OrthoDB" id="5087947at2"/>
<protein>
    <submittedName>
        <fullName evidence="2">Uncharacterized protein</fullName>
    </submittedName>
</protein>
<gene>
    <name evidence="2" type="ORF">A7J15_08625</name>
</gene>
<dbReference type="Proteomes" id="UP000093355">
    <property type="component" value="Unassembled WGS sequence"/>
</dbReference>
<evidence type="ECO:0000313" key="3">
    <source>
        <dbReference type="Proteomes" id="UP000093355"/>
    </source>
</evidence>
<accession>A0A1B9N9Q9</accession>
<evidence type="ECO:0000313" key="2">
    <source>
        <dbReference type="EMBL" id="OCG73339.1"/>
    </source>
</evidence>
<feature type="compositionally biased region" description="Low complexity" evidence="1">
    <location>
        <begin position="80"/>
        <end position="147"/>
    </location>
</feature>